<dbReference type="CDD" id="cd00789">
    <property type="entry name" value="KU_like"/>
    <property type="match status" value="1"/>
</dbReference>
<dbReference type="PANTHER" id="PTHR41251">
    <property type="entry name" value="NON-HOMOLOGOUS END JOINING PROTEIN KU"/>
    <property type="match status" value="1"/>
</dbReference>
<dbReference type="SUPFAM" id="SSF100939">
    <property type="entry name" value="SPOC domain-like"/>
    <property type="match status" value="1"/>
</dbReference>
<keyword evidence="2" id="KW-0233">DNA recombination</keyword>
<name>A0ABT0ILZ6_9HYPH</name>
<comment type="function">
    <text evidence="2">With LigD forms a non-homologous end joining (NHEJ) DNA repair enzyme, which repairs dsDNA breaks with reduced fidelity. Binds linear dsDNA with 5'- and 3'- overhangs but not closed circular dsDNA nor ssDNA. Recruits and stimulates the ligase activity of LigD.</text>
</comment>
<proteinExistence type="inferred from homology"/>
<dbReference type="InterPro" id="IPR006164">
    <property type="entry name" value="DNA_bd_Ku70/Ku80"/>
</dbReference>
<feature type="domain" description="Ku" evidence="4">
    <location>
        <begin position="57"/>
        <end position="186"/>
    </location>
</feature>
<dbReference type="SMART" id="SM00559">
    <property type="entry name" value="Ku78"/>
    <property type="match status" value="1"/>
</dbReference>
<feature type="compositionally biased region" description="Low complexity" evidence="3">
    <location>
        <begin position="283"/>
        <end position="294"/>
    </location>
</feature>
<organism evidence="5 6">
    <name type="scientific">Neorhizobium turbinariae</name>
    <dbReference type="NCBI Taxonomy" id="2937795"/>
    <lineage>
        <taxon>Bacteria</taxon>
        <taxon>Pseudomonadati</taxon>
        <taxon>Pseudomonadota</taxon>
        <taxon>Alphaproteobacteria</taxon>
        <taxon>Hyphomicrobiales</taxon>
        <taxon>Rhizobiaceae</taxon>
        <taxon>Rhizobium/Agrobacterium group</taxon>
        <taxon>Neorhizobium</taxon>
    </lineage>
</organism>
<protein>
    <recommendedName>
        <fullName evidence="2">Non-homologous end joining protein Ku</fullName>
    </recommendedName>
</protein>
<dbReference type="HAMAP" id="MF_01875">
    <property type="entry name" value="Prokaryotic_Ku"/>
    <property type="match status" value="1"/>
</dbReference>
<dbReference type="PIRSF" id="PIRSF006493">
    <property type="entry name" value="Prok_Ku"/>
    <property type="match status" value="1"/>
</dbReference>
<dbReference type="RefSeq" id="WP_248681726.1">
    <property type="nucleotide sequence ID" value="NZ_JALPRY010000003.1"/>
</dbReference>
<comment type="subunit">
    <text evidence="2">Homodimer. Interacts with LigD.</text>
</comment>
<keyword evidence="1 2" id="KW-0238">DNA-binding</keyword>
<sequence>MAVAPRANWKGYLKVGELSCPVALYTAASTSDRVSFHIINRETGHRVQREMVDADTGKAVESDDIIKGYEVSSGQYVLIEPAEIKAAVPEADKTLELETFIACNGVDTIYLDRPYFLAPTDKASADVFDLIRKALEEKNVAALARTVLFRRMRTLLIRPSEEGLIASTLNYDYEVRPAKEIFSEIKTIKIEGEMLDLAKHIIGTKKGTFDPTKFDDRYEAALEELIKAKIEGRKVKKKPAPEPQKVTSLLDALRQSAGGSATSSKTPAKKSPTKKTTAKKSASKTSGMSAAAKKTVSRKTAPQRKAS</sequence>
<evidence type="ECO:0000259" key="4">
    <source>
        <dbReference type="SMART" id="SM00559"/>
    </source>
</evidence>
<keyword evidence="2" id="KW-0227">DNA damage</keyword>
<dbReference type="NCBIfam" id="TIGR02772">
    <property type="entry name" value="Ku_bact"/>
    <property type="match status" value="1"/>
</dbReference>
<dbReference type="Pfam" id="PF02735">
    <property type="entry name" value="Ku"/>
    <property type="match status" value="1"/>
</dbReference>
<feature type="compositionally biased region" description="Basic residues" evidence="3">
    <location>
        <begin position="267"/>
        <end position="282"/>
    </location>
</feature>
<reference evidence="5 6" key="1">
    <citation type="submission" date="2022-04" db="EMBL/GenBank/DDBJ databases">
        <title>Rhizobium coralii sp. nov., isolated from coral Turbinaria peltata.</title>
        <authorList>
            <person name="Sun H."/>
        </authorList>
    </citation>
    <scope>NUCLEOTIDE SEQUENCE [LARGE SCALE GENOMIC DNA]</scope>
    <source>
        <strain evidence="5 6">NTR19</strain>
    </source>
</reference>
<evidence type="ECO:0000256" key="1">
    <source>
        <dbReference type="ARBA" id="ARBA00023125"/>
    </source>
</evidence>
<evidence type="ECO:0000256" key="3">
    <source>
        <dbReference type="SAM" id="MobiDB-lite"/>
    </source>
</evidence>
<evidence type="ECO:0000313" key="5">
    <source>
        <dbReference type="EMBL" id="MCK8778891.1"/>
    </source>
</evidence>
<evidence type="ECO:0000313" key="6">
    <source>
        <dbReference type="Proteomes" id="UP001202827"/>
    </source>
</evidence>
<dbReference type="Gene3D" id="2.40.290.10">
    <property type="match status" value="1"/>
</dbReference>
<keyword evidence="2" id="KW-0234">DNA repair</keyword>
<accession>A0ABT0ILZ6</accession>
<dbReference type="Proteomes" id="UP001202827">
    <property type="component" value="Unassembled WGS sequence"/>
</dbReference>
<comment type="similarity">
    <text evidence="2">Belongs to the prokaryotic Ku family.</text>
</comment>
<dbReference type="InterPro" id="IPR016194">
    <property type="entry name" value="SPOC-like_C_dom_sf"/>
</dbReference>
<dbReference type="EMBL" id="JALPRY010000003">
    <property type="protein sequence ID" value="MCK8778891.1"/>
    <property type="molecule type" value="Genomic_DNA"/>
</dbReference>
<gene>
    <name evidence="2" type="primary">ku</name>
    <name evidence="5" type="ORF">M0654_02735</name>
</gene>
<keyword evidence="6" id="KW-1185">Reference proteome</keyword>
<dbReference type="InterPro" id="IPR009187">
    <property type="entry name" value="Prok_Ku"/>
</dbReference>
<evidence type="ECO:0000256" key="2">
    <source>
        <dbReference type="HAMAP-Rule" id="MF_01875"/>
    </source>
</evidence>
<comment type="caution">
    <text evidence="5">The sequence shown here is derived from an EMBL/GenBank/DDBJ whole genome shotgun (WGS) entry which is preliminary data.</text>
</comment>
<dbReference type="PANTHER" id="PTHR41251:SF1">
    <property type="entry name" value="NON-HOMOLOGOUS END JOINING PROTEIN KU"/>
    <property type="match status" value="1"/>
</dbReference>
<feature type="region of interest" description="Disordered" evidence="3">
    <location>
        <begin position="233"/>
        <end position="307"/>
    </location>
</feature>